<dbReference type="EMBL" id="JAAQPH010000013">
    <property type="protein sequence ID" value="NIA70263.1"/>
    <property type="molecule type" value="Genomic_DNA"/>
</dbReference>
<dbReference type="PROSITE" id="PS01125">
    <property type="entry name" value="ROK"/>
    <property type="match status" value="1"/>
</dbReference>
<dbReference type="AlphaFoldDB" id="A0A967EZD2"/>
<dbReference type="Gene3D" id="3.30.420.40">
    <property type="match status" value="2"/>
</dbReference>
<dbReference type="InterPro" id="IPR049874">
    <property type="entry name" value="ROK_cs"/>
</dbReference>
<evidence type="ECO:0000313" key="1">
    <source>
        <dbReference type="EMBL" id="NIA70263.1"/>
    </source>
</evidence>
<proteinExistence type="predicted"/>
<protein>
    <submittedName>
        <fullName evidence="1">ROK family protein</fullName>
    </submittedName>
</protein>
<dbReference type="Pfam" id="PF00480">
    <property type="entry name" value="ROK"/>
    <property type="match status" value="1"/>
</dbReference>
<dbReference type="SUPFAM" id="SSF53067">
    <property type="entry name" value="Actin-like ATPase domain"/>
    <property type="match status" value="1"/>
</dbReference>
<organism evidence="1 2">
    <name type="scientific">Pelagibius litoralis</name>
    <dbReference type="NCBI Taxonomy" id="374515"/>
    <lineage>
        <taxon>Bacteria</taxon>
        <taxon>Pseudomonadati</taxon>
        <taxon>Pseudomonadota</taxon>
        <taxon>Alphaproteobacteria</taxon>
        <taxon>Rhodospirillales</taxon>
        <taxon>Rhodovibrionaceae</taxon>
        <taxon>Pelagibius</taxon>
    </lineage>
</organism>
<keyword evidence="2" id="KW-1185">Reference proteome</keyword>
<accession>A0A967EZD2</accession>
<dbReference type="RefSeq" id="WP_167226694.1">
    <property type="nucleotide sequence ID" value="NZ_JAAQPH010000013.1"/>
</dbReference>
<dbReference type="CDD" id="cd24066">
    <property type="entry name" value="ASKHA_NBD_ROK_EcFRK-like"/>
    <property type="match status" value="1"/>
</dbReference>
<dbReference type="PANTHER" id="PTHR18964">
    <property type="entry name" value="ROK (REPRESSOR, ORF, KINASE) FAMILY"/>
    <property type="match status" value="1"/>
</dbReference>
<dbReference type="PANTHER" id="PTHR18964:SF174">
    <property type="entry name" value="D-ALLOSE KINASE-RELATED"/>
    <property type="match status" value="1"/>
</dbReference>
<comment type="caution">
    <text evidence="1">The sequence shown here is derived from an EMBL/GenBank/DDBJ whole genome shotgun (WGS) entry which is preliminary data.</text>
</comment>
<gene>
    <name evidence="1" type="ORF">HBA54_16775</name>
</gene>
<reference evidence="1" key="1">
    <citation type="submission" date="2020-03" db="EMBL/GenBank/DDBJ databases">
        <title>Genome of Pelagibius litoralis DSM 21314T.</title>
        <authorList>
            <person name="Wang G."/>
        </authorList>
    </citation>
    <scope>NUCLEOTIDE SEQUENCE</scope>
    <source>
        <strain evidence="1">DSM 21314</strain>
    </source>
</reference>
<name>A0A967EZD2_9PROT</name>
<dbReference type="InterPro" id="IPR000600">
    <property type="entry name" value="ROK"/>
</dbReference>
<sequence>MQIGVDLGGTKIEAVALSDNGKTLVRQRIATPRQDYGATIRAIAGLIHNVENELKERCSVGIGIPGAFSAATGLVKNSNSTWLLGKPLDRDLAKQLGRPLRITNDANCLTVSEATNGAAAGMRVVFGVIIGTGVGGGIAINGRPHIGRNAIAGEWGHTSLPWPQPGEQPGPSCYCGKQGCIETFLSGPGLARDYEGTTGITATAAEIASRAAAGEQTAIQALERYEERLARALAPMINILDPDVIVLGGGVSNIERLYQNVPRLLPQFVFSDHLTTELVKAAHGDSSGVFGAAQLWRPDELADATRELV</sequence>
<dbReference type="InterPro" id="IPR043129">
    <property type="entry name" value="ATPase_NBD"/>
</dbReference>
<dbReference type="Proteomes" id="UP000761264">
    <property type="component" value="Unassembled WGS sequence"/>
</dbReference>
<evidence type="ECO:0000313" key="2">
    <source>
        <dbReference type="Proteomes" id="UP000761264"/>
    </source>
</evidence>
<dbReference type="GO" id="GO:0004396">
    <property type="term" value="F:hexokinase activity"/>
    <property type="evidence" value="ECO:0007669"/>
    <property type="project" value="TreeGrafter"/>
</dbReference>